<evidence type="ECO:0000259" key="4">
    <source>
        <dbReference type="Pfam" id="PF13229"/>
    </source>
</evidence>
<feature type="domain" description="SD-repeat containing protein B" evidence="5">
    <location>
        <begin position="3740"/>
        <end position="3804"/>
    </location>
</feature>
<dbReference type="Pfam" id="PF17210">
    <property type="entry name" value="SdrD_B"/>
    <property type="match status" value="3"/>
</dbReference>
<dbReference type="SUPFAM" id="SSF51126">
    <property type="entry name" value="Pectin lyase-like"/>
    <property type="match status" value="4"/>
</dbReference>
<dbReference type="Gene3D" id="2.160.20.10">
    <property type="entry name" value="Single-stranded right-handed beta-helix, Pectin lyase-like"/>
    <property type="match status" value="5"/>
</dbReference>
<feature type="domain" description="Right handed beta helix" evidence="4">
    <location>
        <begin position="2605"/>
        <end position="2735"/>
    </location>
</feature>
<name>A0AA95H7I2_9GAMM</name>
<evidence type="ECO:0000313" key="8">
    <source>
        <dbReference type="EMBL" id="WGZ92272.1"/>
    </source>
</evidence>
<dbReference type="SUPFAM" id="SSF49478">
    <property type="entry name" value="Cna protein B-type domain"/>
    <property type="match status" value="2"/>
</dbReference>
<keyword evidence="2" id="KW-0964">Secreted</keyword>
<dbReference type="Pfam" id="PF25564">
    <property type="entry name" value="DUF7933"/>
    <property type="match status" value="4"/>
</dbReference>
<sequence length="4092" mass="424242">MTLTDSFSNTDMRLFTDINPTFTNTSNQTNSSGCRGGTFAGEPGGTSITLANAEIDANSTCYFEFNITAHKGGNHINTIAAGDLVTFEGVTNPADVAATLTVGRQVNVGKGFYPNVISLGETSTLLLDFFNTNTQPNDEIGTSSALVDEMPSGVQIVGTPTTTCEGGTVSTGVNASGKHYLQLSGGKFPAEGACRISATVKTTAIGTFTNTIAANDLNTVSGATNPDAVSADLKVVTKPTITKYFSPAYIKPGATTNLTFTISNPNNSTTLPTGLTGITFTDNLVDMKIASPLSVSGTCTGYKSNAVVDGTSFTVSNLRLSPSGSCTISIPVTASRVGTLPNEASGVTSDQNATPSAVAKANLYTYQPTTLTKTFNPKQILAGGTSVLSLTITNPNATTVNLMGTTSLTDLFPSSPGQMVLAATPNIQKSAGCSSNISIMDPSNTRTAAAGDTGIVIKNGYLVASSTCTISMNVTASVDGEYVNTTSALDTAANLAPAATATLSVGAPKISGVVFEDVNYGGGAGRDRTTASGIGVDGATVELYKADGSFVASTTTATVNSQAGTYTFSNITAGQYYVRVVNKSVNSTRPNASTDLIGVQTFRTNGVTAVTNEVGGHAPALEDGIANDTANPQTLNVTGYKLADGTIVQSLQAVTVSSVDINGVDFGFNFDTIVNTNDSGQGSFRQFQLNSNLLGNTGLDQEDAPAGRNAVVKPAGVETSIFEIPNTDVKHSAGVWKLNPSTGITDFTDVVKISGYTQPGSSYNTAAFPSALNTKLAIQLDGTSTTTNINGIRFDSGSQGSSVEGLAIVNWEGSAIVVKNSADDIAIQGNFIGVLPDGLTAGRNMHGVEAYTSNLTIGGSQAANRNIVSGNNTQDARSNFGLRLFDKGGHHIEGNFIGVDRTGASALRNRYAGIWFENSSNNEVRNNVIAGNGDLVDTNQDMNGITIGVGSNQIGIYGNYIGTDNTGTQAIPNALHGIWFFGNDITIGTSNEADRNIISGNKGDGINGAWQYGNSNISVENNHIGVNKTGLQALGNHGHGLSIVNDRNLTVKNNIISANLGTGIDTYITSNVSIIGNKVGVDKTGLVDLGNGRQGVHFNDGTNITVGGSSLAERNIISGNGSEGIGTEGLVNDVASADLKIINNYIGVNINGDAAIANDNYGISRWFSTASALIQDNIIAGNNSGGIYTLDAGNTTDESQIIGNHIGVDATGQSSIPNNGSGLNLHNAINQTVGGSVSARNIISGNIGAGILIQGGSHTQPATDFRIDHNYIGLNKDGDLALANQGLGISIASTSAAYAITNNVIANNNSHGIELYQVGQAAVATQLAGNLIGLNAAGTQAFANNGMGLYIWGTSSNITIGGEQASDGNIISGNASYGIKLYGDPTNITIKNNSIGLNQTGTAAVGNNDTGLVVSDYITNVHMFNNVIAGNLNNGLMLAYNAHDLTVKGNRIGLTSSGQAVPNQGYGIAVLDSVSNVIVGGTNADEANIIAFNKKAGILIKNNNTNIQVQRNSLYKNDGLAIDLQDDNVTLNDASDADTGDNSLLNFPVFKGIISGSHLILQGCAPAGASIEFYEADVSPTASSGAVAGDNQFGKTQDYGEGEHYLTTFVEGSGEDSVATPIDCSTLTDTDSNSTQGMSPFQWTMPTPSNIAIGDKVTATATLIGTGTSEFSSVTTVEVLPSDYSDAPASYGVVNHLIVGQEKLGTKLTAETSSVQDADDSSDDGIVLGSLMQNDPSLVTAMLSGSWKGYLNAWIDWNGDGDFADADEQVALNLQDDGLGYDGVDSDGQIQFLISPPSNAVLTPTYARFRYSTTKDLAASSGTAPDGEVEDYNVTIQPYVEPVAVPVGACAGPNLIANGDFSLGTANWVESHDANSASGAATIGLLGVNSTLTSSPDYVNAGGVFRSYVDNDGNVGGVVPVNLKNTTTLNLVSGQTYNFNFDAQEIFNGALYGAKITWVLLNSSTGAIAQTIPGSAAELTKSADNPNIPNIKTTWQSFNTTFTAEVPTGTYNLAMTFDNYVKKLGKTMDFYVDRVHLSPIYDCDWSDAPASYGKVQHSLLANLQLGATTDKEVDAQPSTGADGDDTNGIDDEDGISAWPVLVNGASSYSIPVANLTATGTGTMHAWIDFNKDGMFGTSEYTSTTVNNGVINAGLNWTSINVTATGSTYARLRYTSTTLADDVVVTTVDERSTQIGNLTGEVEDYSIPITSANKLSGRVFEDMNYGGGAGRDFTTAAGKGVNGATVELYKTDGTYVGTTTTANNGSQDGVYTFNQVLDGSYYVRVVNDTVNSTRVGSDGTELGVQTFRTNGTTAVTNEVGGHNPSLADGVANAGTETLDITNYKLSGGAIVQTLQPITLAGANLSGVDFGFNFDTIVNTNDSGQGSFRQFILNSNLLGNSGLAQALPTSVSGYVSGDEVSIFMIPKAKLNGTGGNANTAFIQFASALPLITDSATKIDGRTQTANIEDSNAGQVGTGGTVGTDKLALSKVNRPEVSLDMQELAQLHFAAGQGAVRGLTLYDCVVNDYNGCIESDNGANGTFVEHNIIGAYADGSRPSDDDLADAQGMSMFGQSTVRHNYFAYNRRYHAVIGGGLEGSVDLPDSVENSLVENNEFYHLIQSIYYADAIAIYGHDVTFQGNLIHNMESGGTGSSASGGKGIEIWYNTDNTLIKNNTITGMRASAIIAGNDSTGIKIERNQLHDNGNSAVLIHGTSTALMTQNSFWNNGLGIDLVQSNDIGFGDSVSLNDANDADSGGNTLLNYPMVATANIAGANLTLRGCAPAGATLELYEADVSPTSSSGVAQGSNKFGKTQDYGEGERYLTSFVEGVGEDTVTTPVDCSTLTDADGNSAIGMSPFQWTIPTPTGLSVSDLITTTSTISYGSGSSGTSEVTLNTTILTSEFSAITPITNGHNLVGRVFEDVNYGGGVGRNFTTAAGKGVNGATVELYKADGTYVGNTTTANDGTQDGVYTFNQVLDGSYYVRVVNDTVNSTRVGSDGTELGVQTFRTDGTTAVANEVGGHKPSIADGAANTGAETLDSTNYKLSGGAAVQSLQAITMAGADLSGVEFGFNFDTIVNTNDSGQGSLRQFVLNANLLDNTNLDQVANSLFDPAAGVETSIFMIPTAQLANSGANQGAAVITITSPISSTADNTAIDARTQTANIGNTNAGQLGTGGKVGVDGLTLDKIERPEVVVKASGGVALNFNGNNGVLRGIAGYGASLASANYMVLNKTSVVDGNLIGALADGSAPDNSEQNDYISLRINAASTITNNLFAYSPYGILTTSSTAAEIRNNEFAHLGSAYGNNRQDGDGISIQSPATVVGNLFHDMQGAYDASGGSYLEVLGLTTASNNTFKGAQRSAVRLLTNSVNSIISKNIITGSIAGSGVEAIANNVSVASGTITQNSIYANHTLGIDLGSNGVTLNDANDSDTGVNNLLNFPLFKEVLNVNGQLVIKGCAPAGAKLELYEADVSATSASGVTVGSNKLNKTQDYGEGERYLISLVEGVGEDTVTTPIDCATLTDSDANSAVGMSPFQWILTMPTEFVVGDKLTATATVSGSGTSEFSPLSALHLYQDRGDALASYGDPTHTITDGLYLGMQLPDRDDTALYSAGADGDGADEDGVSTLATLTTVTQTYSTNVMLTNQLGKEAWLVGWIDFNRNGTFDSNEAASIAVSAGNQHKTLGLTWSNLNGLVAGNTYLRLRLTTDPSVASAAVRDATAAALDGEVEDYKLTIKVAGQALSGTVFKDRNANGSNDAETGIGKVSIVLEEKATNTCRSVKTNAKGHYQFSGLANGDYVVYEAAPETVPAPETCPPVAADPTGYQSSTANSYAVTINDADISNQDFGDMANPSFTLDNSLVTQANTTVAHPHIFRTEVDGNVTLSLLEENLDPSDVLWKTQLLRDNNCDGKLNKGDTVINGAISLNAGDKLCVLTKVLTPANASSGATQTLTLQSEFTYGDGSVVTTTNKQTRTDITKVNGGNSDVVVNGAGKLDLKKSVWNVTRNQSGETALPGETLRYTIQYENIGNGMLDELVVHDALPNFTDLVTGSPTCVQTPTELSLCTPHVTDTAIDWSYVGKLPAGANGKVSYEVTVQ</sequence>
<proteinExistence type="predicted"/>
<dbReference type="InterPro" id="IPR057693">
    <property type="entry name" value="DUF7933"/>
</dbReference>
<feature type="domain" description="DUF7933" evidence="7">
    <location>
        <begin position="370"/>
        <end position="505"/>
    </location>
</feature>
<reference evidence="8" key="1">
    <citation type="journal article" date="2023" name="Int. J. Mol. Sci.">
        <title>Metagenomics Revealed a New Genus 'Candidatus Thiocaldithrix dubininis' gen. nov., sp. nov. and a New Species 'Candidatus Thiothrix putei' sp. nov. in the Family Thiotrichaceae, Some Members of Which Have Traits of Both Na+- and H+-Motive Energetics.</title>
        <authorList>
            <person name="Ravin N.V."/>
            <person name="Muntyan M.S."/>
            <person name="Smolyakov D.D."/>
            <person name="Rudenko T.S."/>
            <person name="Beletsky A.V."/>
            <person name="Mardanov A.V."/>
            <person name="Grabovich M.Y."/>
        </authorList>
    </citation>
    <scope>NUCLEOTIDE SEQUENCE</scope>
    <source>
        <strain evidence="8">GKL-01</strain>
    </source>
</reference>
<feature type="domain" description="Right handed beta helix" evidence="4">
    <location>
        <begin position="3262"/>
        <end position="3417"/>
    </location>
</feature>
<feature type="domain" description="GEVED" evidence="6">
    <location>
        <begin position="3649"/>
        <end position="3730"/>
    </location>
</feature>
<dbReference type="InterPro" id="IPR033764">
    <property type="entry name" value="Sdr_B"/>
</dbReference>
<dbReference type="Pfam" id="PF13229">
    <property type="entry name" value="Beta_helix"/>
    <property type="match status" value="2"/>
</dbReference>
<dbReference type="Pfam" id="PF20009">
    <property type="entry name" value="GEVED"/>
    <property type="match status" value="3"/>
</dbReference>
<dbReference type="InterPro" id="IPR045474">
    <property type="entry name" value="GEVED"/>
</dbReference>
<protein>
    <submittedName>
        <fullName evidence="8">SdrD B-like domain-containing protein</fullName>
    </submittedName>
</protein>
<reference evidence="8" key="2">
    <citation type="submission" date="2023-04" db="EMBL/GenBank/DDBJ databases">
        <authorList>
            <person name="Beletskiy A.V."/>
            <person name="Mardanov A.V."/>
            <person name="Ravin N.V."/>
        </authorList>
    </citation>
    <scope>NUCLEOTIDE SEQUENCE</scope>
    <source>
        <strain evidence="8">GKL-01</strain>
    </source>
</reference>
<feature type="domain" description="GEVED" evidence="6">
    <location>
        <begin position="2123"/>
        <end position="2206"/>
    </location>
</feature>
<evidence type="ECO:0000256" key="2">
    <source>
        <dbReference type="ARBA" id="ARBA00022525"/>
    </source>
</evidence>
<feature type="domain" description="DUF7933" evidence="7">
    <location>
        <begin position="6"/>
        <end position="102"/>
    </location>
</feature>
<organism evidence="8">
    <name type="scientific">Candidatus Thiocaldithrix dubininis</name>
    <dbReference type="NCBI Taxonomy" id="3080823"/>
    <lineage>
        <taxon>Bacteria</taxon>
        <taxon>Pseudomonadati</taxon>
        <taxon>Pseudomonadota</taxon>
        <taxon>Gammaproteobacteria</taxon>
        <taxon>Thiotrichales</taxon>
        <taxon>Thiotrichaceae</taxon>
        <taxon>Candidatus Thiocaldithrix</taxon>
    </lineage>
</organism>
<evidence type="ECO:0000259" key="5">
    <source>
        <dbReference type="Pfam" id="PF17210"/>
    </source>
</evidence>
<gene>
    <name evidence="8" type="ORF">QJT80_07240</name>
</gene>
<dbReference type="Proteomes" id="UP001300672">
    <property type="component" value="Chromosome"/>
</dbReference>
<feature type="domain" description="DUF7933" evidence="7">
    <location>
        <begin position="239"/>
        <end position="363"/>
    </location>
</feature>
<dbReference type="InterPro" id="IPR047589">
    <property type="entry name" value="DUF11_rpt"/>
</dbReference>
<dbReference type="SMART" id="SM00710">
    <property type="entry name" value="PbH1"/>
    <property type="match status" value="29"/>
</dbReference>
<feature type="domain" description="SD-repeat containing protein B" evidence="5">
    <location>
        <begin position="2216"/>
        <end position="2299"/>
    </location>
</feature>
<dbReference type="KEGG" id="tdu:QJT80_07240"/>
<feature type="domain" description="DUF7933" evidence="7">
    <location>
        <begin position="108"/>
        <end position="235"/>
    </location>
</feature>
<evidence type="ECO:0000259" key="6">
    <source>
        <dbReference type="Pfam" id="PF20009"/>
    </source>
</evidence>
<dbReference type="InterPro" id="IPR012334">
    <property type="entry name" value="Pectin_lyas_fold"/>
</dbReference>
<comment type="subcellular location">
    <subcellularLocation>
        <location evidence="1">Secreted</location>
    </subcellularLocation>
</comment>
<dbReference type="Gene3D" id="2.60.40.10">
    <property type="entry name" value="Immunoglobulins"/>
    <property type="match status" value="4"/>
</dbReference>
<dbReference type="EMBL" id="CP124755">
    <property type="protein sequence ID" value="WGZ92272.1"/>
    <property type="molecule type" value="Genomic_DNA"/>
</dbReference>
<evidence type="ECO:0000256" key="3">
    <source>
        <dbReference type="ARBA" id="ARBA00022729"/>
    </source>
</evidence>
<dbReference type="SUPFAM" id="SSF117074">
    <property type="entry name" value="Hypothetical protein PA1324"/>
    <property type="match status" value="2"/>
</dbReference>
<dbReference type="GO" id="GO:0005576">
    <property type="term" value="C:extracellular region"/>
    <property type="evidence" value="ECO:0007669"/>
    <property type="project" value="UniProtKB-SubCell"/>
</dbReference>
<dbReference type="InterPro" id="IPR013783">
    <property type="entry name" value="Ig-like_fold"/>
</dbReference>
<accession>A0AA95H7I2</accession>
<dbReference type="NCBIfam" id="TIGR01451">
    <property type="entry name" value="B_ant_repeat"/>
    <property type="match status" value="1"/>
</dbReference>
<dbReference type="InterPro" id="IPR006626">
    <property type="entry name" value="PbH1"/>
</dbReference>
<feature type="domain" description="GEVED" evidence="6">
    <location>
        <begin position="1750"/>
        <end position="1835"/>
    </location>
</feature>
<evidence type="ECO:0000256" key="1">
    <source>
        <dbReference type="ARBA" id="ARBA00004613"/>
    </source>
</evidence>
<feature type="domain" description="SD-repeat containing protein B" evidence="5">
    <location>
        <begin position="511"/>
        <end position="595"/>
    </location>
</feature>
<dbReference type="InterPro" id="IPR039448">
    <property type="entry name" value="Beta_helix"/>
</dbReference>
<dbReference type="InterPro" id="IPR011050">
    <property type="entry name" value="Pectin_lyase_fold/virulence"/>
</dbReference>
<evidence type="ECO:0000259" key="7">
    <source>
        <dbReference type="Pfam" id="PF25564"/>
    </source>
</evidence>
<keyword evidence="3" id="KW-0732">Signal</keyword>